<dbReference type="SUPFAM" id="SSF55785">
    <property type="entry name" value="PYP-like sensor domain (PAS domain)"/>
    <property type="match status" value="1"/>
</dbReference>
<dbReference type="Pfam" id="PF13426">
    <property type="entry name" value="PAS_9"/>
    <property type="match status" value="1"/>
</dbReference>
<comment type="caution">
    <text evidence="12">The sequence shown here is derived from an EMBL/GenBank/DDBJ whole genome shotgun (WGS) entry which is preliminary data.</text>
</comment>
<dbReference type="Gene3D" id="3.30.450.20">
    <property type="entry name" value="PAS domain"/>
    <property type="match status" value="1"/>
</dbReference>
<dbReference type="GO" id="GO:0005524">
    <property type="term" value="F:ATP binding"/>
    <property type="evidence" value="ECO:0007669"/>
    <property type="project" value="UniProtKB-KW"/>
</dbReference>
<dbReference type="OrthoDB" id="9767435at2"/>
<dbReference type="CDD" id="cd00130">
    <property type="entry name" value="PAS"/>
    <property type="match status" value="1"/>
</dbReference>
<organism evidence="12 13">
    <name type="scientific">Rhodohalobacter barkolensis</name>
    <dbReference type="NCBI Taxonomy" id="2053187"/>
    <lineage>
        <taxon>Bacteria</taxon>
        <taxon>Pseudomonadati</taxon>
        <taxon>Balneolota</taxon>
        <taxon>Balneolia</taxon>
        <taxon>Balneolales</taxon>
        <taxon>Balneolaceae</taxon>
        <taxon>Rhodohalobacter</taxon>
    </lineage>
</organism>
<dbReference type="EMBL" id="PISP01000001">
    <property type="protein sequence ID" value="PKD44881.1"/>
    <property type="molecule type" value="Genomic_DNA"/>
</dbReference>
<evidence type="ECO:0000256" key="8">
    <source>
        <dbReference type="ARBA" id="ARBA00023026"/>
    </source>
</evidence>
<evidence type="ECO:0000256" key="1">
    <source>
        <dbReference type="ARBA" id="ARBA00000085"/>
    </source>
</evidence>
<dbReference type="Pfam" id="PF07568">
    <property type="entry name" value="HisKA_2"/>
    <property type="match status" value="1"/>
</dbReference>
<dbReference type="InterPro" id="IPR035965">
    <property type="entry name" value="PAS-like_dom_sf"/>
</dbReference>
<evidence type="ECO:0000259" key="11">
    <source>
        <dbReference type="PROSITE" id="PS50113"/>
    </source>
</evidence>
<keyword evidence="4" id="KW-0808">Transferase</keyword>
<dbReference type="PANTHER" id="PTHR41523">
    <property type="entry name" value="TWO-COMPONENT SYSTEM SENSOR PROTEIN"/>
    <property type="match status" value="1"/>
</dbReference>
<keyword evidence="3" id="KW-0597">Phosphoprotein</keyword>
<evidence type="ECO:0000256" key="3">
    <source>
        <dbReference type="ARBA" id="ARBA00022553"/>
    </source>
</evidence>
<evidence type="ECO:0000256" key="6">
    <source>
        <dbReference type="ARBA" id="ARBA00022777"/>
    </source>
</evidence>
<dbReference type="SUPFAM" id="SSF55874">
    <property type="entry name" value="ATPase domain of HSP90 chaperone/DNA topoisomerase II/histidine kinase"/>
    <property type="match status" value="1"/>
</dbReference>
<evidence type="ECO:0000313" key="12">
    <source>
        <dbReference type="EMBL" id="PKD44881.1"/>
    </source>
</evidence>
<dbReference type="Pfam" id="PF02518">
    <property type="entry name" value="HATPase_c"/>
    <property type="match status" value="1"/>
</dbReference>
<dbReference type="InterPro" id="IPR003594">
    <property type="entry name" value="HATPase_dom"/>
</dbReference>
<keyword evidence="7" id="KW-0067">ATP-binding</keyword>
<keyword evidence="5" id="KW-0547">Nucleotide-binding</keyword>
<dbReference type="PANTHER" id="PTHR41523:SF8">
    <property type="entry name" value="ETHYLENE RESPONSE SENSOR PROTEIN"/>
    <property type="match status" value="1"/>
</dbReference>
<protein>
    <recommendedName>
        <fullName evidence="2">histidine kinase</fullName>
        <ecNumber evidence="2">2.7.13.3</ecNumber>
    </recommendedName>
</protein>
<dbReference type="RefSeq" id="WP_101072169.1">
    <property type="nucleotide sequence ID" value="NZ_PISP01000001.1"/>
</dbReference>
<evidence type="ECO:0000259" key="10">
    <source>
        <dbReference type="PROSITE" id="PS50109"/>
    </source>
</evidence>
<sequence>MISNSEQELDLFFNNSIFGAFFMMLDNPIEWNDQADKNQLINYVIHHLKVTRVNQAFLDQYKAKEDEILGLTPFDFFEHDLEQEKILLKNIFDNGKYRDISYEKKNDGTDVVFEGDYVVLYEENDPKNRITGVFGVQQDITRRVEHQKELEKALEEKEILLAEIHHRIKNNLAIVSGLMQIQAFEAEEEVVKQKLTDSMFRVQTMATIHDIIYKNKDFSKLDFSIMIEKLIHTIKDMLLDGKEIEFQIEKETIFLNIKQAVPFALIVNELVTNIFKHAFRGKKEGCICVSIEQDDGQIHFTIEDNGVGFPDGMDFEKSDTLGLQMVKMLSQQLRGESSFQKMSKGTKFDLKFTAV</sequence>
<dbReference type="SMART" id="SM00387">
    <property type="entry name" value="HATPase_c"/>
    <property type="match status" value="1"/>
</dbReference>
<evidence type="ECO:0000256" key="5">
    <source>
        <dbReference type="ARBA" id="ARBA00022741"/>
    </source>
</evidence>
<keyword evidence="8" id="KW-0843">Virulence</keyword>
<dbReference type="EC" id="2.7.13.3" evidence="2"/>
<dbReference type="InterPro" id="IPR036890">
    <property type="entry name" value="HATPase_C_sf"/>
</dbReference>
<keyword evidence="6" id="KW-0418">Kinase</keyword>
<evidence type="ECO:0000256" key="7">
    <source>
        <dbReference type="ARBA" id="ARBA00022840"/>
    </source>
</evidence>
<dbReference type="PROSITE" id="PS50113">
    <property type="entry name" value="PAC"/>
    <property type="match status" value="1"/>
</dbReference>
<dbReference type="InterPro" id="IPR011495">
    <property type="entry name" value="Sig_transdc_His_kin_sub2_dim/P"/>
</dbReference>
<dbReference type="Proteomes" id="UP000233398">
    <property type="component" value="Unassembled WGS sequence"/>
</dbReference>
<feature type="domain" description="Histidine kinase" evidence="10">
    <location>
        <begin position="163"/>
        <end position="355"/>
    </location>
</feature>
<evidence type="ECO:0000256" key="4">
    <source>
        <dbReference type="ARBA" id="ARBA00022679"/>
    </source>
</evidence>
<evidence type="ECO:0000313" key="13">
    <source>
        <dbReference type="Proteomes" id="UP000233398"/>
    </source>
</evidence>
<feature type="coiled-coil region" evidence="9">
    <location>
        <begin position="136"/>
        <end position="167"/>
    </location>
</feature>
<accession>A0A2N0VL65</accession>
<dbReference type="PROSITE" id="PS50109">
    <property type="entry name" value="HIS_KIN"/>
    <property type="match status" value="1"/>
</dbReference>
<dbReference type="Gene3D" id="3.30.565.10">
    <property type="entry name" value="Histidine kinase-like ATPase, C-terminal domain"/>
    <property type="match status" value="1"/>
</dbReference>
<dbReference type="InterPro" id="IPR005467">
    <property type="entry name" value="His_kinase_dom"/>
</dbReference>
<reference evidence="12 13" key="1">
    <citation type="submission" date="2017-11" db="EMBL/GenBank/DDBJ databases">
        <title>Rhodohalobacter 15182 sp. nov., isolated from a salt lake.</title>
        <authorList>
            <person name="Han S."/>
        </authorList>
    </citation>
    <scope>NUCLEOTIDE SEQUENCE [LARGE SCALE GENOMIC DNA]</scope>
    <source>
        <strain evidence="12 13">15182</strain>
    </source>
</reference>
<dbReference type="GO" id="GO:0004673">
    <property type="term" value="F:protein histidine kinase activity"/>
    <property type="evidence" value="ECO:0007669"/>
    <property type="project" value="UniProtKB-EC"/>
</dbReference>
<feature type="domain" description="PAC" evidence="11">
    <location>
        <begin position="96"/>
        <end position="152"/>
    </location>
</feature>
<dbReference type="InterPro" id="IPR000014">
    <property type="entry name" value="PAS"/>
</dbReference>
<evidence type="ECO:0000256" key="2">
    <source>
        <dbReference type="ARBA" id="ARBA00012438"/>
    </source>
</evidence>
<dbReference type="AlphaFoldDB" id="A0A2N0VL65"/>
<gene>
    <name evidence="12" type="ORF">CWD77_05320</name>
</gene>
<name>A0A2N0VL65_9BACT</name>
<evidence type="ECO:0000256" key="9">
    <source>
        <dbReference type="SAM" id="Coils"/>
    </source>
</evidence>
<keyword evidence="9" id="KW-0175">Coiled coil</keyword>
<keyword evidence="13" id="KW-1185">Reference proteome</keyword>
<comment type="catalytic activity">
    <reaction evidence="1">
        <text>ATP + protein L-histidine = ADP + protein N-phospho-L-histidine.</text>
        <dbReference type="EC" id="2.7.13.3"/>
    </reaction>
</comment>
<dbReference type="NCBIfam" id="TIGR00229">
    <property type="entry name" value="sensory_box"/>
    <property type="match status" value="1"/>
</dbReference>
<proteinExistence type="predicted"/>
<dbReference type="InterPro" id="IPR000700">
    <property type="entry name" value="PAS-assoc_C"/>
</dbReference>